<dbReference type="AlphaFoldDB" id="A0A839IQ62"/>
<dbReference type="InterPro" id="IPR037402">
    <property type="entry name" value="YidZ_PBP2"/>
</dbReference>
<dbReference type="RefSeq" id="WP_182808134.1">
    <property type="nucleotide sequence ID" value="NZ_JACJFM010000006.1"/>
</dbReference>
<dbReference type="Gene3D" id="3.40.190.10">
    <property type="entry name" value="Periplasmic binding protein-like II"/>
    <property type="match status" value="2"/>
</dbReference>
<dbReference type="Pfam" id="PF03466">
    <property type="entry name" value="LysR_substrate"/>
    <property type="match status" value="1"/>
</dbReference>
<keyword evidence="3" id="KW-0238">DNA-binding</keyword>
<dbReference type="GO" id="GO:0003677">
    <property type="term" value="F:DNA binding"/>
    <property type="evidence" value="ECO:0007669"/>
    <property type="project" value="UniProtKB-KW"/>
</dbReference>
<keyword evidence="4" id="KW-0804">Transcription</keyword>
<gene>
    <name evidence="6" type="ORF">H4O21_07070</name>
</gene>
<dbReference type="Gene3D" id="1.10.10.10">
    <property type="entry name" value="Winged helix-like DNA-binding domain superfamily/Winged helix DNA-binding domain"/>
    <property type="match status" value="1"/>
</dbReference>
<dbReference type="PANTHER" id="PTHR30118">
    <property type="entry name" value="HTH-TYPE TRANSCRIPTIONAL REGULATOR LEUO-RELATED"/>
    <property type="match status" value="1"/>
</dbReference>
<dbReference type="PANTHER" id="PTHR30118:SF15">
    <property type="entry name" value="TRANSCRIPTIONAL REGULATORY PROTEIN"/>
    <property type="match status" value="1"/>
</dbReference>
<dbReference type="InterPro" id="IPR050389">
    <property type="entry name" value="LysR-type_TF"/>
</dbReference>
<dbReference type="InterPro" id="IPR000847">
    <property type="entry name" value="LysR_HTH_N"/>
</dbReference>
<dbReference type="InterPro" id="IPR036390">
    <property type="entry name" value="WH_DNA-bd_sf"/>
</dbReference>
<evidence type="ECO:0000256" key="1">
    <source>
        <dbReference type="ARBA" id="ARBA00009437"/>
    </source>
</evidence>
<evidence type="ECO:0000313" key="7">
    <source>
        <dbReference type="Proteomes" id="UP000565262"/>
    </source>
</evidence>
<reference evidence="6 7" key="1">
    <citation type="submission" date="2020-08" db="EMBL/GenBank/DDBJ databases">
        <title>Oceanospirillum sp. nov. isolated from marine sediment.</title>
        <authorList>
            <person name="Ji X."/>
        </authorList>
    </citation>
    <scope>NUCLEOTIDE SEQUENCE [LARGE SCALE GENOMIC DNA]</scope>
    <source>
        <strain evidence="6 7">D5</strain>
    </source>
</reference>
<accession>A0A839IQ62</accession>
<protein>
    <submittedName>
        <fullName evidence="6">LysR family transcriptional regulator</fullName>
    </submittedName>
</protein>
<dbReference type="Proteomes" id="UP000565262">
    <property type="component" value="Unassembled WGS sequence"/>
</dbReference>
<dbReference type="EMBL" id="JACJFM010000006">
    <property type="protein sequence ID" value="MBB1486366.1"/>
    <property type="molecule type" value="Genomic_DNA"/>
</dbReference>
<dbReference type="Pfam" id="PF00126">
    <property type="entry name" value="HTH_1"/>
    <property type="match status" value="1"/>
</dbReference>
<comment type="similarity">
    <text evidence="1">Belongs to the LysR transcriptional regulatory family.</text>
</comment>
<evidence type="ECO:0000313" key="6">
    <source>
        <dbReference type="EMBL" id="MBB1486366.1"/>
    </source>
</evidence>
<dbReference type="GO" id="GO:0003700">
    <property type="term" value="F:DNA-binding transcription factor activity"/>
    <property type="evidence" value="ECO:0007669"/>
    <property type="project" value="InterPro"/>
</dbReference>
<name>A0A839IQ62_9GAMM</name>
<keyword evidence="2" id="KW-0805">Transcription regulation</keyword>
<organism evidence="6 7">
    <name type="scientific">Oceanospirillum sediminis</name>
    <dbReference type="NCBI Taxonomy" id="2760088"/>
    <lineage>
        <taxon>Bacteria</taxon>
        <taxon>Pseudomonadati</taxon>
        <taxon>Pseudomonadota</taxon>
        <taxon>Gammaproteobacteria</taxon>
        <taxon>Oceanospirillales</taxon>
        <taxon>Oceanospirillaceae</taxon>
        <taxon>Oceanospirillum</taxon>
    </lineage>
</organism>
<dbReference type="CDD" id="cd08417">
    <property type="entry name" value="PBP2_Nitroaromatics_like"/>
    <property type="match status" value="1"/>
</dbReference>
<evidence type="ECO:0000256" key="2">
    <source>
        <dbReference type="ARBA" id="ARBA00023015"/>
    </source>
</evidence>
<evidence type="ECO:0000256" key="4">
    <source>
        <dbReference type="ARBA" id="ARBA00023163"/>
    </source>
</evidence>
<proteinExistence type="inferred from homology"/>
<comment type="caution">
    <text evidence="6">The sequence shown here is derived from an EMBL/GenBank/DDBJ whole genome shotgun (WGS) entry which is preliminary data.</text>
</comment>
<dbReference type="InterPro" id="IPR005119">
    <property type="entry name" value="LysR_subst-bd"/>
</dbReference>
<sequence length="314" mass="35645">MDITHLKQSDLNALVTLKVLLDEKHVTHTADKLNLTQSAVSRTLARLRTMFDDPLLVKSGKHLALTTKAERIQPQLNQILENISELLLPEAFSASTHKGNIRIATTDYGSHSILPRLVPLLNDAAPGITLTAVDWRSNLLTELEENKVDLIIGGAAEPPADIYQRVVAHDHFLALVRLGHPCDRVLTLDDYLQLNHVMISPTGSGNSEIDTVLARQGLTRNVAVRVPHFFAALEIIARTDFMILLPANFIRRYVDPEKFAILEVPFSLPDFEIAMFWHARMHHDPLHKWFRDFVYQSIYSHPRFLERQPKRSNN</sequence>
<dbReference type="PROSITE" id="PS50931">
    <property type="entry name" value="HTH_LYSR"/>
    <property type="match status" value="1"/>
</dbReference>
<evidence type="ECO:0000256" key="3">
    <source>
        <dbReference type="ARBA" id="ARBA00023125"/>
    </source>
</evidence>
<feature type="domain" description="HTH lysR-type" evidence="5">
    <location>
        <begin position="10"/>
        <end position="66"/>
    </location>
</feature>
<keyword evidence="7" id="KW-1185">Reference proteome</keyword>
<dbReference type="InterPro" id="IPR036388">
    <property type="entry name" value="WH-like_DNA-bd_sf"/>
</dbReference>
<dbReference type="SUPFAM" id="SSF46785">
    <property type="entry name" value="Winged helix' DNA-binding domain"/>
    <property type="match status" value="1"/>
</dbReference>
<dbReference type="SUPFAM" id="SSF53850">
    <property type="entry name" value="Periplasmic binding protein-like II"/>
    <property type="match status" value="1"/>
</dbReference>
<evidence type="ECO:0000259" key="5">
    <source>
        <dbReference type="PROSITE" id="PS50931"/>
    </source>
</evidence>